<feature type="domain" description="VOC" evidence="1">
    <location>
        <begin position="8"/>
        <end position="129"/>
    </location>
</feature>
<proteinExistence type="predicted"/>
<dbReference type="SUPFAM" id="SSF54593">
    <property type="entry name" value="Glyoxalase/Bleomycin resistance protein/Dihydroxybiphenyl dioxygenase"/>
    <property type="match status" value="2"/>
</dbReference>
<sequence>MAGEERGGFVWYELMTTDIDAAREFYRAVVGWEIAEEGSAPGGEVDYRMIGRSEGGFAGGALVLSQEMRDGGAEPGWFGYVHTPDVDASAARMVEAGGTIFIEPHSMEGVGRMAFLTDPQGAPIYLMDPAPPPDQPDAQSDVFSYDKAQHVRWNELQTSDPTAAIALYGELLGWRQDGAMPMGELGEYQFLYHGDGMIGAVMPLMPDMHGSRWQYYFGVEDIDRAAQAVTDGGGSLDGGVHEIPGGEYSVHCIDPQGAAFGLVGPRKE</sequence>
<dbReference type="PANTHER" id="PTHR33993:SF14">
    <property type="entry name" value="GB|AAF24581.1"/>
    <property type="match status" value="1"/>
</dbReference>
<evidence type="ECO:0000259" key="1">
    <source>
        <dbReference type="PROSITE" id="PS51819"/>
    </source>
</evidence>
<dbReference type="CDD" id="cd07247">
    <property type="entry name" value="SgaA_N_like"/>
    <property type="match status" value="2"/>
</dbReference>
<name>A0ABY5SZ67_9SPHN</name>
<reference evidence="2" key="1">
    <citation type="submission" date="2022-02" db="EMBL/GenBank/DDBJ databases">
        <title>Qipengyuania spongiae sp. nov., isolated from marine sponge.</title>
        <authorList>
            <person name="Li Z."/>
            <person name="Zhang M."/>
        </authorList>
    </citation>
    <scope>NUCLEOTIDE SEQUENCE</scope>
    <source>
        <strain evidence="2">PHS-Z21</strain>
    </source>
</reference>
<dbReference type="EMBL" id="CP092471">
    <property type="protein sequence ID" value="UVI39554.1"/>
    <property type="molecule type" value="Genomic_DNA"/>
</dbReference>
<organism evidence="2 3">
    <name type="scientific">Qipengyuania spongiae</name>
    <dbReference type="NCBI Taxonomy" id="2909673"/>
    <lineage>
        <taxon>Bacteria</taxon>
        <taxon>Pseudomonadati</taxon>
        <taxon>Pseudomonadota</taxon>
        <taxon>Alphaproteobacteria</taxon>
        <taxon>Sphingomonadales</taxon>
        <taxon>Erythrobacteraceae</taxon>
        <taxon>Qipengyuania</taxon>
    </lineage>
</organism>
<dbReference type="RefSeq" id="WP_265559033.1">
    <property type="nucleotide sequence ID" value="NZ_CP092471.1"/>
</dbReference>
<evidence type="ECO:0000313" key="3">
    <source>
        <dbReference type="Proteomes" id="UP001065265"/>
    </source>
</evidence>
<dbReference type="Proteomes" id="UP001065265">
    <property type="component" value="Chromosome"/>
</dbReference>
<evidence type="ECO:0000313" key="2">
    <source>
        <dbReference type="EMBL" id="UVI39554.1"/>
    </source>
</evidence>
<dbReference type="Gene3D" id="3.10.180.10">
    <property type="entry name" value="2,3-Dihydroxybiphenyl 1,2-Dioxygenase, domain 1"/>
    <property type="match status" value="2"/>
</dbReference>
<accession>A0ABY5SZ67</accession>
<feature type="domain" description="VOC" evidence="1">
    <location>
        <begin position="147"/>
        <end position="265"/>
    </location>
</feature>
<dbReference type="PROSITE" id="PS51819">
    <property type="entry name" value="VOC"/>
    <property type="match status" value="2"/>
</dbReference>
<dbReference type="InterPro" id="IPR052164">
    <property type="entry name" value="Anthracycline_SecMetBiosynth"/>
</dbReference>
<dbReference type="Pfam" id="PF00903">
    <property type="entry name" value="Glyoxalase"/>
    <property type="match status" value="2"/>
</dbReference>
<protein>
    <submittedName>
        <fullName evidence="2">VOC family protein</fullName>
    </submittedName>
</protein>
<gene>
    <name evidence="2" type="ORF">L1F33_00890</name>
</gene>
<dbReference type="InterPro" id="IPR004360">
    <property type="entry name" value="Glyas_Fos-R_dOase_dom"/>
</dbReference>
<dbReference type="InterPro" id="IPR029068">
    <property type="entry name" value="Glyas_Bleomycin-R_OHBP_Dase"/>
</dbReference>
<dbReference type="InterPro" id="IPR037523">
    <property type="entry name" value="VOC_core"/>
</dbReference>
<keyword evidence="3" id="KW-1185">Reference proteome</keyword>
<dbReference type="PANTHER" id="PTHR33993">
    <property type="entry name" value="GLYOXALASE-RELATED"/>
    <property type="match status" value="1"/>
</dbReference>